<dbReference type="Proteomes" id="UP000825729">
    <property type="component" value="Unassembled WGS sequence"/>
</dbReference>
<gene>
    <name evidence="2" type="ORF">H6P81_001645</name>
</gene>
<evidence type="ECO:0000259" key="1">
    <source>
        <dbReference type="Pfam" id="PF02190"/>
    </source>
</evidence>
<reference evidence="2 3" key="1">
    <citation type="submission" date="2021-07" db="EMBL/GenBank/DDBJ databases">
        <title>The Aristolochia fimbriata genome: insights into angiosperm evolution, floral development and chemical biosynthesis.</title>
        <authorList>
            <person name="Jiao Y."/>
        </authorList>
    </citation>
    <scope>NUCLEOTIDE SEQUENCE [LARGE SCALE GENOMIC DNA]</scope>
    <source>
        <strain evidence="2">IBCAS-2021</strain>
        <tissue evidence="2">Leaf</tissue>
    </source>
</reference>
<keyword evidence="3" id="KW-1185">Reference proteome</keyword>
<protein>
    <recommendedName>
        <fullName evidence="1">Lon N-terminal domain-containing protein</fullName>
    </recommendedName>
</protein>
<dbReference type="Pfam" id="PF02190">
    <property type="entry name" value="LON_substr_bdg"/>
    <property type="match status" value="1"/>
</dbReference>
<organism evidence="2 3">
    <name type="scientific">Aristolochia fimbriata</name>
    <name type="common">White veined hardy Dutchman's pipe vine</name>
    <dbReference type="NCBI Taxonomy" id="158543"/>
    <lineage>
        <taxon>Eukaryota</taxon>
        <taxon>Viridiplantae</taxon>
        <taxon>Streptophyta</taxon>
        <taxon>Embryophyta</taxon>
        <taxon>Tracheophyta</taxon>
        <taxon>Spermatophyta</taxon>
        <taxon>Magnoliopsida</taxon>
        <taxon>Magnoliidae</taxon>
        <taxon>Piperales</taxon>
        <taxon>Aristolochiaceae</taxon>
        <taxon>Aristolochia</taxon>
    </lineage>
</organism>
<evidence type="ECO:0000313" key="2">
    <source>
        <dbReference type="EMBL" id="KAG9457137.1"/>
    </source>
</evidence>
<comment type="caution">
    <text evidence="2">The sequence shown here is derived from an EMBL/GenBank/DDBJ whole genome shotgun (WGS) entry which is preliminary data.</text>
</comment>
<dbReference type="EMBL" id="JAINDJ010000002">
    <property type="protein sequence ID" value="KAG9457137.1"/>
    <property type="molecule type" value="Genomic_DNA"/>
</dbReference>
<dbReference type="AlphaFoldDB" id="A0AAV7FAR0"/>
<dbReference type="InterPro" id="IPR046336">
    <property type="entry name" value="Lon_prtase_N_sf"/>
</dbReference>
<dbReference type="InterPro" id="IPR003111">
    <property type="entry name" value="Lon_prtase_N"/>
</dbReference>
<dbReference type="InterPro" id="IPR015947">
    <property type="entry name" value="PUA-like_sf"/>
</dbReference>
<dbReference type="Gene3D" id="2.30.130.40">
    <property type="entry name" value="LON domain-like"/>
    <property type="match status" value="1"/>
</dbReference>
<feature type="domain" description="Lon N-terminal" evidence="1">
    <location>
        <begin position="56"/>
        <end position="243"/>
    </location>
</feature>
<sequence length="252" mass="28206">MISHKFLDPNLKLPVLLPRSNRKSLGSCATPTTELKNCDRLKKCRQWELKASYLDLPLLPFESDEVLVPSECKTLHLYEARFLALLEESLLRKKRLFVHFVLDPIIRKGTPAGSSFAARYGCLVLVENVETLEIGALVSIRGIGRVSIVKLKQTSKDELLQTRLSNSLRWAEKEPQVDCDKSFIPTSPERISFAALQPVSGSTNSELLALRKEKIRAMDMENTADRLANSLELVKTSTAMLAAKLAIQSLET</sequence>
<evidence type="ECO:0000313" key="3">
    <source>
        <dbReference type="Proteomes" id="UP000825729"/>
    </source>
</evidence>
<proteinExistence type="predicted"/>
<dbReference type="PANTHER" id="PTHR46732:SF5">
    <property type="entry name" value="ATP-DEPENDENT PROTEASE LA (LON) DOMAIN PROTEIN"/>
    <property type="match status" value="1"/>
</dbReference>
<dbReference type="SUPFAM" id="SSF88697">
    <property type="entry name" value="PUA domain-like"/>
    <property type="match status" value="1"/>
</dbReference>
<dbReference type="PANTHER" id="PTHR46732">
    <property type="entry name" value="ATP-DEPENDENT PROTEASE LA (LON) DOMAIN PROTEIN"/>
    <property type="match status" value="1"/>
</dbReference>
<accession>A0AAV7FAR0</accession>
<name>A0AAV7FAR0_ARIFI</name>